<dbReference type="OMA" id="KSRPHVY"/>
<evidence type="ECO:0000313" key="2">
    <source>
        <dbReference type="EMBL" id="EAY91224.1"/>
    </source>
</evidence>
<gene>
    <name evidence="2" type="ORF">OsI_12835</name>
</gene>
<accession>A2XK64</accession>
<dbReference type="Pfam" id="PF00646">
    <property type="entry name" value="F-box"/>
    <property type="match status" value="1"/>
</dbReference>
<dbReference type="PANTHER" id="PTHR34591:SF32">
    <property type="entry name" value="OS03G0653100 PROTEIN"/>
    <property type="match status" value="1"/>
</dbReference>
<organism evidence="2 3">
    <name type="scientific">Oryza sativa subsp. indica</name>
    <name type="common">Rice</name>
    <dbReference type="NCBI Taxonomy" id="39946"/>
    <lineage>
        <taxon>Eukaryota</taxon>
        <taxon>Viridiplantae</taxon>
        <taxon>Streptophyta</taxon>
        <taxon>Embryophyta</taxon>
        <taxon>Tracheophyta</taxon>
        <taxon>Spermatophyta</taxon>
        <taxon>Magnoliopsida</taxon>
        <taxon>Liliopsida</taxon>
        <taxon>Poales</taxon>
        <taxon>Poaceae</taxon>
        <taxon>BOP clade</taxon>
        <taxon>Oryzoideae</taxon>
        <taxon>Oryzeae</taxon>
        <taxon>Oryzinae</taxon>
        <taxon>Oryza</taxon>
        <taxon>Oryza sativa</taxon>
    </lineage>
</organism>
<keyword evidence="3" id="KW-1185">Reference proteome</keyword>
<dbReference type="SMART" id="SM00256">
    <property type="entry name" value="FBOX"/>
    <property type="match status" value="1"/>
</dbReference>
<proteinExistence type="predicted"/>
<name>A2XK64_ORYSI</name>
<evidence type="ECO:0000313" key="3">
    <source>
        <dbReference type="Proteomes" id="UP000007015"/>
    </source>
</evidence>
<dbReference type="STRING" id="39946.A2XK64"/>
<dbReference type="AlphaFoldDB" id="A2XK64"/>
<dbReference type="SUPFAM" id="SSF81383">
    <property type="entry name" value="F-box domain"/>
    <property type="match status" value="1"/>
</dbReference>
<protein>
    <recommendedName>
        <fullName evidence="1">F-box domain-containing protein</fullName>
    </recommendedName>
</protein>
<dbReference type="Gene3D" id="1.20.1280.50">
    <property type="match status" value="1"/>
</dbReference>
<dbReference type="PROSITE" id="PS50181">
    <property type="entry name" value="FBOX"/>
    <property type="match status" value="1"/>
</dbReference>
<dbReference type="HOGENOM" id="CLU_030606_0_1_1"/>
<dbReference type="EMBL" id="CM000128">
    <property type="protein sequence ID" value="EAY91224.1"/>
    <property type="molecule type" value="Genomic_DNA"/>
</dbReference>
<reference evidence="2 3" key="1">
    <citation type="journal article" date="2005" name="PLoS Biol.">
        <title>The genomes of Oryza sativa: a history of duplications.</title>
        <authorList>
            <person name="Yu J."/>
            <person name="Wang J."/>
            <person name="Lin W."/>
            <person name="Li S."/>
            <person name="Li H."/>
            <person name="Zhou J."/>
            <person name="Ni P."/>
            <person name="Dong W."/>
            <person name="Hu S."/>
            <person name="Zeng C."/>
            <person name="Zhang J."/>
            <person name="Zhang Y."/>
            <person name="Li R."/>
            <person name="Xu Z."/>
            <person name="Li S."/>
            <person name="Li X."/>
            <person name="Zheng H."/>
            <person name="Cong L."/>
            <person name="Lin L."/>
            <person name="Yin J."/>
            <person name="Geng J."/>
            <person name="Li G."/>
            <person name="Shi J."/>
            <person name="Liu J."/>
            <person name="Lv H."/>
            <person name="Li J."/>
            <person name="Wang J."/>
            <person name="Deng Y."/>
            <person name="Ran L."/>
            <person name="Shi X."/>
            <person name="Wang X."/>
            <person name="Wu Q."/>
            <person name="Li C."/>
            <person name="Ren X."/>
            <person name="Wang J."/>
            <person name="Wang X."/>
            <person name="Li D."/>
            <person name="Liu D."/>
            <person name="Zhang X."/>
            <person name="Ji Z."/>
            <person name="Zhao W."/>
            <person name="Sun Y."/>
            <person name="Zhang Z."/>
            <person name="Bao J."/>
            <person name="Han Y."/>
            <person name="Dong L."/>
            <person name="Ji J."/>
            <person name="Chen P."/>
            <person name="Wu S."/>
            <person name="Liu J."/>
            <person name="Xiao Y."/>
            <person name="Bu D."/>
            <person name="Tan J."/>
            <person name="Yang L."/>
            <person name="Ye C."/>
            <person name="Zhang J."/>
            <person name="Xu J."/>
            <person name="Zhou Y."/>
            <person name="Yu Y."/>
            <person name="Zhang B."/>
            <person name="Zhuang S."/>
            <person name="Wei H."/>
            <person name="Liu B."/>
            <person name="Lei M."/>
            <person name="Yu H."/>
            <person name="Li Y."/>
            <person name="Xu H."/>
            <person name="Wei S."/>
            <person name="He X."/>
            <person name="Fang L."/>
            <person name="Zhang Z."/>
            <person name="Zhang Y."/>
            <person name="Huang X."/>
            <person name="Su Z."/>
            <person name="Tong W."/>
            <person name="Li J."/>
            <person name="Tong Z."/>
            <person name="Li S."/>
            <person name="Ye J."/>
            <person name="Wang L."/>
            <person name="Fang L."/>
            <person name="Lei T."/>
            <person name="Chen C."/>
            <person name="Chen H."/>
            <person name="Xu Z."/>
            <person name="Li H."/>
            <person name="Huang H."/>
            <person name="Zhang F."/>
            <person name="Xu H."/>
            <person name="Li N."/>
            <person name="Zhao C."/>
            <person name="Li S."/>
            <person name="Dong L."/>
            <person name="Huang Y."/>
            <person name="Li L."/>
            <person name="Xi Y."/>
            <person name="Qi Q."/>
            <person name="Li W."/>
            <person name="Zhang B."/>
            <person name="Hu W."/>
            <person name="Zhang Y."/>
            <person name="Tian X."/>
            <person name="Jiao Y."/>
            <person name="Liang X."/>
            <person name="Jin J."/>
            <person name="Gao L."/>
            <person name="Zheng W."/>
            <person name="Hao B."/>
            <person name="Liu S."/>
            <person name="Wang W."/>
            <person name="Yuan L."/>
            <person name="Cao M."/>
            <person name="McDermott J."/>
            <person name="Samudrala R."/>
            <person name="Wang J."/>
            <person name="Wong G.K."/>
            <person name="Yang H."/>
        </authorList>
    </citation>
    <scope>NUCLEOTIDE SEQUENCE [LARGE SCALE GENOMIC DNA]</scope>
    <source>
        <strain evidence="3">cv. 93-11</strain>
    </source>
</reference>
<sequence length="478" mass="55453">MEIMEEAPLAARGVEVVLPEDVLAEILRRLPPRSLAALRCVCTDWRSTIDSRRLLRADLLPLSLAGIFIDFWGLRFPDFFSRPSPTPISDVFNFFPLEKGPDIMDHCNGLFLLFSLLVVNPATQRWACLPPLPSHSTKLDFWFLYNQGLIVFDRIVSPHYEVFMIPFVNPEQYCIEIADLVLKESEWPPSPLILHVFSSAAKRWEEKSFVREGDSAGTVAYAQRQCHLDNHGNFYWRGALYVNSYFLMRISISDGSYQVIHHPIEVYKSRPHVYVGKSEKGVYLASLTIDGRLSIWVLDESCGQFKWVLEHQNNLKPLLLRLNRSKQVYGPWILRDINYHLYSQKFPGEWDLYDQNYDPSHFHSPNDEAPTENNFEWHSDDDDIVDNQCNSEERNSGDYLTFLGFHPYKEVVFMSSGSMKGFAYHIKSSKLQCLGNLYPKHYEHFAEHEHICQSFPYTPCWVDELPETSISVHNLCQD</sequence>
<evidence type="ECO:0000259" key="1">
    <source>
        <dbReference type="PROSITE" id="PS50181"/>
    </source>
</evidence>
<dbReference type="Gramene" id="BGIOSGA010133-TA">
    <property type="protein sequence ID" value="BGIOSGA010133-PA"/>
    <property type="gene ID" value="BGIOSGA010133"/>
</dbReference>
<dbReference type="Proteomes" id="UP000007015">
    <property type="component" value="Chromosome 3"/>
</dbReference>
<dbReference type="InterPro" id="IPR036047">
    <property type="entry name" value="F-box-like_dom_sf"/>
</dbReference>
<dbReference type="InterPro" id="IPR001810">
    <property type="entry name" value="F-box_dom"/>
</dbReference>
<feature type="domain" description="F-box" evidence="1">
    <location>
        <begin position="18"/>
        <end position="58"/>
    </location>
</feature>
<dbReference type="CDD" id="cd22157">
    <property type="entry name" value="F-box_AtFBW1-like"/>
    <property type="match status" value="1"/>
</dbReference>
<dbReference type="PANTHER" id="PTHR34591">
    <property type="entry name" value="OS03G0653100 PROTEIN-RELATED"/>
    <property type="match status" value="1"/>
</dbReference>